<dbReference type="EMBL" id="JH719381">
    <property type="protein sequence ID" value="EJB07080.1"/>
    <property type="molecule type" value="Genomic_DNA"/>
</dbReference>
<dbReference type="HOGENOM" id="CLU_017779_4_1_5"/>
<dbReference type="PANTHER" id="PTHR43716">
    <property type="entry name" value="D-2-HYDROXYGLUTARATE DEHYDROGENASE, MITOCHONDRIAL"/>
    <property type="match status" value="1"/>
</dbReference>
<organism evidence="5 6">
    <name type="scientific">Rhizobium leguminosarum bv. trifolii WSM597</name>
    <dbReference type="NCBI Taxonomy" id="754764"/>
    <lineage>
        <taxon>Bacteria</taxon>
        <taxon>Pseudomonadati</taxon>
        <taxon>Pseudomonadota</taxon>
        <taxon>Alphaproteobacteria</taxon>
        <taxon>Hyphomicrobiales</taxon>
        <taxon>Rhizobiaceae</taxon>
        <taxon>Rhizobium/Agrobacterium group</taxon>
        <taxon>Rhizobium</taxon>
    </lineage>
</organism>
<dbReference type="InterPro" id="IPR006094">
    <property type="entry name" value="Oxid_FAD_bind_N"/>
</dbReference>
<dbReference type="RefSeq" id="WP_003592577.1">
    <property type="nucleotide sequence ID" value="NZ_JH719381.1"/>
</dbReference>
<feature type="domain" description="FAD-binding PCMH-type" evidence="4">
    <location>
        <begin position="42"/>
        <end position="223"/>
    </location>
</feature>
<comment type="similarity">
    <text evidence="1">Belongs to the FAD-binding oxidoreductase/transferase type 4 family.</text>
</comment>
<dbReference type="SUPFAM" id="SSF55103">
    <property type="entry name" value="FAD-linked oxidases, C-terminal domain"/>
    <property type="match status" value="1"/>
</dbReference>
<dbReference type="InterPro" id="IPR016166">
    <property type="entry name" value="FAD-bd_PCMH"/>
</dbReference>
<dbReference type="OrthoDB" id="9809290at2"/>
<dbReference type="GO" id="GO:0071949">
    <property type="term" value="F:FAD binding"/>
    <property type="evidence" value="ECO:0007669"/>
    <property type="project" value="InterPro"/>
</dbReference>
<sequence>MNALPPLQERALAALSAAMPADLLLTEGEALERYSRDWSGEHYGRPLAVARPRSADELSRLMAFCHEEKIHVVPQGGLTGLVGAAVPSYPGGEVVVSLERMNKVRSVNPIDFAMVVEAGCILEDAKRHAEAADCILPITFGAQGTCRIGGNVSTNAGGFNVLRYGMTRDLVLGLEVVLADGRIWNGLRTLRKDNRGYDLKQLFIGSEGTLGIVTAVALKVFPKPEQVETALVGLASVDDAMQLYARARRQCSDLLTAFELILRGGIEIAINARDDLPDPLSEAYPVYVLIEASAAGRVDLRALLEGFLGDASDLVLDGVIASSKAQGDRLWLLREMMVEAQGRGGRYLRTDVSVSISSLAAFVGDTLEALSQTHPEAIAVTYGHVGDGNIHLNIVPPVGMPDDQFDGLFHATEELIFDVVDKHGGSISAEHGIGRVKQDAFLKRADPLTLELSRRIKDAFDPRHLLSEGRILASADGMAGGRE</sequence>
<evidence type="ECO:0000313" key="6">
    <source>
        <dbReference type="Proteomes" id="UP000005092"/>
    </source>
</evidence>
<evidence type="ECO:0000313" key="5">
    <source>
        <dbReference type="EMBL" id="EJB07080.1"/>
    </source>
</evidence>
<dbReference type="Gene3D" id="3.30.70.2740">
    <property type="match status" value="1"/>
</dbReference>
<dbReference type="Pfam" id="PF01565">
    <property type="entry name" value="FAD_binding_4"/>
    <property type="match status" value="1"/>
</dbReference>
<dbReference type="InterPro" id="IPR004113">
    <property type="entry name" value="FAD-bd_oxidored_4_C"/>
</dbReference>
<dbReference type="InterPro" id="IPR051264">
    <property type="entry name" value="FAD-oxidored/transferase_4"/>
</dbReference>
<keyword evidence="2" id="KW-0285">Flavoprotein</keyword>
<dbReference type="InterPro" id="IPR016164">
    <property type="entry name" value="FAD-linked_Oxase-like_C"/>
</dbReference>
<dbReference type="SUPFAM" id="SSF56176">
    <property type="entry name" value="FAD-binding/transporter-associated domain-like"/>
    <property type="match status" value="1"/>
</dbReference>
<accession>J0H9J8</accession>
<dbReference type="GO" id="GO:0022904">
    <property type="term" value="P:respiratory electron transport chain"/>
    <property type="evidence" value="ECO:0007669"/>
    <property type="project" value="TreeGrafter"/>
</dbReference>
<protein>
    <submittedName>
        <fullName evidence="5">FAD/FMN-dependent dehydrogenase</fullName>
    </submittedName>
</protein>
<gene>
    <name evidence="5" type="ORF">Rleg9DRAFT_6061</name>
</gene>
<dbReference type="Proteomes" id="UP000005092">
    <property type="component" value="Unassembled WGS sequence"/>
</dbReference>
<dbReference type="FunFam" id="3.30.465.10:FF:000001">
    <property type="entry name" value="D-2-hydroxyglutarate dehydrogenase, mitochondrial"/>
    <property type="match status" value="1"/>
</dbReference>
<evidence type="ECO:0000256" key="3">
    <source>
        <dbReference type="ARBA" id="ARBA00022827"/>
    </source>
</evidence>
<name>J0H9J8_RHILT</name>
<dbReference type="Pfam" id="PF02913">
    <property type="entry name" value="FAD-oxidase_C"/>
    <property type="match status" value="1"/>
</dbReference>
<dbReference type="Gene3D" id="3.30.465.10">
    <property type="match status" value="1"/>
</dbReference>
<dbReference type="InterPro" id="IPR016171">
    <property type="entry name" value="Vanillyl_alc_oxidase_C-sub2"/>
</dbReference>
<dbReference type="InterPro" id="IPR016169">
    <property type="entry name" value="FAD-bd_PCMH_sub2"/>
</dbReference>
<keyword evidence="3" id="KW-0274">FAD</keyword>
<dbReference type="InterPro" id="IPR016167">
    <property type="entry name" value="FAD-bd_PCMH_sub1"/>
</dbReference>
<dbReference type="AlphaFoldDB" id="J0H9J8"/>
<dbReference type="PANTHER" id="PTHR43716:SF2">
    <property type="entry name" value="BLL6224 PROTEIN"/>
    <property type="match status" value="1"/>
</dbReference>
<reference evidence="5 6" key="1">
    <citation type="submission" date="2012-02" db="EMBL/GenBank/DDBJ databases">
        <title>Improved High-Quality Draft Sequence of Rhizobium leguminosarum bv. trifolii WSM597.</title>
        <authorList>
            <consortium name="US DOE Joint Genome Institute"/>
            <person name="Lucas S."/>
            <person name="Han J."/>
            <person name="Lapidus A."/>
            <person name="Cheng J.-F."/>
            <person name="Goodwin L."/>
            <person name="Pitluck S."/>
            <person name="Peters L."/>
            <person name="Ovchinnikova G."/>
            <person name="Held B."/>
            <person name="Detter J.C."/>
            <person name="Han C."/>
            <person name="Tapia R."/>
            <person name="Land M."/>
            <person name="Hauser L."/>
            <person name="Kyrpides N."/>
            <person name="Ivanova N."/>
            <person name="Pagani I."/>
            <person name="Brau L."/>
            <person name="Yates R."/>
            <person name="O'Hara G."/>
            <person name="Rui T."/>
            <person name="Howieson J."/>
            <person name="Reeve W."/>
            <person name="Woyke T."/>
        </authorList>
    </citation>
    <scope>NUCLEOTIDE SEQUENCE [LARGE SCALE GENOMIC DNA]</scope>
    <source>
        <strain evidence="5 6">WSM597</strain>
    </source>
</reference>
<evidence type="ECO:0000256" key="2">
    <source>
        <dbReference type="ARBA" id="ARBA00022630"/>
    </source>
</evidence>
<evidence type="ECO:0000259" key="4">
    <source>
        <dbReference type="PROSITE" id="PS51387"/>
    </source>
</evidence>
<dbReference type="PROSITE" id="PS51387">
    <property type="entry name" value="FAD_PCMH"/>
    <property type="match status" value="1"/>
</dbReference>
<dbReference type="Gene3D" id="3.30.43.10">
    <property type="entry name" value="Uridine Diphospho-n-acetylenolpyruvylglucosamine Reductase, domain 2"/>
    <property type="match status" value="1"/>
</dbReference>
<evidence type="ECO:0000256" key="1">
    <source>
        <dbReference type="ARBA" id="ARBA00008000"/>
    </source>
</evidence>
<dbReference type="Gene3D" id="3.30.70.2190">
    <property type="match status" value="1"/>
</dbReference>
<proteinExistence type="inferred from homology"/>
<dbReference type="GO" id="GO:0003824">
    <property type="term" value="F:catalytic activity"/>
    <property type="evidence" value="ECO:0007669"/>
    <property type="project" value="InterPro"/>
</dbReference>
<dbReference type="InterPro" id="IPR036318">
    <property type="entry name" value="FAD-bd_PCMH-like_sf"/>
</dbReference>
<dbReference type="Gene3D" id="1.10.45.10">
    <property type="entry name" value="Vanillyl-alcohol Oxidase, Chain A, domain 4"/>
    <property type="match status" value="1"/>
</dbReference>